<keyword evidence="2" id="KW-1185">Reference proteome</keyword>
<name>A0AAW0E2Z8_9AGAR</name>
<feature type="non-terminal residue" evidence="1">
    <location>
        <position position="181"/>
    </location>
</feature>
<sequence length="181" mass="20388">EAPSVEAARAALADIGKVLRPPRKKGPRYIDPKLDPFTRSRIEGIQSLLSLYTHPSSSTCGRWKKASLNAAITMQRGNYCARVLRRLAREYIADRSVLPENPYGNWNETLLVNEDLCNELMEYLQLLGSTTDEDGRESGITAAKVQAWLGRPDIMEKYGITRQMSLATAKRYLHALGFRFT</sequence>
<gene>
    <name evidence="1" type="ORF">R3P38DRAFT_2401414</name>
</gene>
<feature type="non-terminal residue" evidence="1">
    <location>
        <position position="1"/>
    </location>
</feature>
<dbReference type="EMBL" id="JAWWNJ010000004">
    <property type="protein sequence ID" value="KAK7058130.1"/>
    <property type="molecule type" value="Genomic_DNA"/>
</dbReference>
<evidence type="ECO:0000313" key="1">
    <source>
        <dbReference type="EMBL" id="KAK7058130.1"/>
    </source>
</evidence>
<organism evidence="1 2">
    <name type="scientific">Favolaschia claudopus</name>
    <dbReference type="NCBI Taxonomy" id="2862362"/>
    <lineage>
        <taxon>Eukaryota</taxon>
        <taxon>Fungi</taxon>
        <taxon>Dikarya</taxon>
        <taxon>Basidiomycota</taxon>
        <taxon>Agaricomycotina</taxon>
        <taxon>Agaricomycetes</taxon>
        <taxon>Agaricomycetidae</taxon>
        <taxon>Agaricales</taxon>
        <taxon>Marasmiineae</taxon>
        <taxon>Mycenaceae</taxon>
        <taxon>Favolaschia</taxon>
    </lineage>
</organism>
<accession>A0AAW0E2Z8</accession>
<protein>
    <submittedName>
        <fullName evidence="1">Uncharacterized protein</fullName>
    </submittedName>
</protein>
<reference evidence="1 2" key="1">
    <citation type="journal article" date="2024" name="J Genomics">
        <title>Draft genome sequencing and assembly of Favolaschia claudopus CIRM-BRFM 2984 isolated from oak limbs.</title>
        <authorList>
            <person name="Navarro D."/>
            <person name="Drula E."/>
            <person name="Chaduli D."/>
            <person name="Cazenave R."/>
            <person name="Ahrendt S."/>
            <person name="Wang J."/>
            <person name="Lipzen A."/>
            <person name="Daum C."/>
            <person name="Barry K."/>
            <person name="Grigoriev I.V."/>
            <person name="Favel A."/>
            <person name="Rosso M.N."/>
            <person name="Martin F."/>
        </authorList>
    </citation>
    <scope>NUCLEOTIDE SEQUENCE [LARGE SCALE GENOMIC DNA]</scope>
    <source>
        <strain evidence="1 2">CIRM-BRFM 2984</strain>
    </source>
</reference>
<comment type="caution">
    <text evidence="1">The sequence shown here is derived from an EMBL/GenBank/DDBJ whole genome shotgun (WGS) entry which is preliminary data.</text>
</comment>
<dbReference type="Proteomes" id="UP001362999">
    <property type="component" value="Unassembled WGS sequence"/>
</dbReference>
<evidence type="ECO:0000313" key="2">
    <source>
        <dbReference type="Proteomes" id="UP001362999"/>
    </source>
</evidence>
<proteinExistence type="predicted"/>
<dbReference type="AlphaFoldDB" id="A0AAW0E2Z8"/>